<dbReference type="EMBL" id="HBIZ01061998">
    <property type="protein sequence ID" value="CAE0785708.1"/>
    <property type="molecule type" value="Transcribed_RNA"/>
</dbReference>
<evidence type="ECO:0000256" key="1">
    <source>
        <dbReference type="SAM" id="MobiDB-lite"/>
    </source>
</evidence>
<sequence length="198" mass="21004">MDKCKSQRKGAGSLSTHQASSSVVLREARTTLSAPSAQPRTRRLRNSKAAAASNSAQPAVIPRESVRFAQLNGNGRRKRRAEADLEDVELGVATVPDMAKADANGSGGTCSSESDINSTSETIGLTELHSSSVSSSDDGMGGASIWSSDMHVSEGNSPRFALISEPLDCVIDMEARQRMMETITASIRAHEGRRLSVD</sequence>
<feature type="compositionally biased region" description="Polar residues" evidence="1">
    <location>
        <begin position="13"/>
        <end position="23"/>
    </location>
</feature>
<dbReference type="AlphaFoldDB" id="A0A7S4C3D7"/>
<proteinExistence type="predicted"/>
<accession>A0A7S4C3D7</accession>
<organism evidence="2">
    <name type="scientific">Chrysotila carterae</name>
    <name type="common">Marine alga</name>
    <name type="synonym">Syracosphaera carterae</name>
    <dbReference type="NCBI Taxonomy" id="13221"/>
    <lineage>
        <taxon>Eukaryota</taxon>
        <taxon>Haptista</taxon>
        <taxon>Haptophyta</taxon>
        <taxon>Prymnesiophyceae</taxon>
        <taxon>Isochrysidales</taxon>
        <taxon>Isochrysidaceae</taxon>
        <taxon>Chrysotila</taxon>
    </lineage>
</organism>
<protein>
    <submittedName>
        <fullName evidence="2">Uncharacterized protein</fullName>
    </submittedName>
</protein>
<reference evidence="2" key="1">
    <citation type="submission" date="2021-01" db="EMBL/GenBank/DDBJ databases">
        <authorList>
            <person name="Corre E."/>
            <person name="Pelletier E."/>
            <person name="Niang G."/>
            <person name="Scheremetjew M."/>
            <person name="Finn R."/>
            <person name="Kale V."/>
            <person name="Holt S."/>
            <person name="Cochrane G."/>
            <person name="Meng A."/>
            <person name="Brown T."/>
            <person name="Cohen L."/>
        </authorList>
    </citation>
    <scope>NUCLEOTIDE SEQUENCE</scope>
    <source>
        <strain evidence="2">CCMP645</strain>
    </source>
</reference>
<gene>
    <name evidence="2" type="ORF">PCAR00345_LOCUS38416</name>
</gene>
<feature type="compositionally biased region" description="Polar residues" evidence="1">
    <location>
        <begin position="109"/>
        <end position="118"/>
    </location>
</feature>
<feature type="region of interest" description="Disordered" evidence="1">
    <location>
        <begin position="99"/>
        <end position="118"/>
    </location>
</feature>
<feature type="region of interest" description="Disordered" evidence="1">
    <location>
        <begin position="128"/>
        <end position="148"/>
    </location>
</feature>
<evidence type="ECO:0000313" key="2">
    <source>
        <dbReference type="EMBL" id="CAE0785708.1"/>
    </source>
</evidence>
<feature type="compositionally biased region" description="Polar residues" evidence="1">
    <location>
        <begin position="30"/>
        <end position="39"/>
    </location>
</feature>
<feature type="compositionally biased region" description="Low complexity" evidence="1">
    <location>
        <begin position="47"/>
        <end position="56"/>
    </location>
</feature>
<feature type="region of interest" description="Disordered" evidence="1">
    <location>
        <begin position="1"/>
        <end position="64"/>
    </location>
</feature>
<name>A0A7S4C3D7_CHRCT</name>